<sequence length="95" mass="10658">METAMTKQRCYQRLADAIVAGAVQALGRHGVPQQAKADGTLEVAQHAARRYGDHCFVVCDDLLRRPLRLGEAQLPASLWRRQRKRLKRQSYSAAA</sequence>
<proteinExistence type="predicted"/>
<dbReference type="EMBL" id="JABSTR010000001">
    <property type="protein sequence ID" value="KAH9361588.1"/>
    <property type="molecule type" value="Genomic_DNA"/>
</dbReference>
<reference evidence="1 2" key="1">
    <citation type="journal article" date="2020" name="Cell">
        <title>Large-Scale Comparative Analyses of Tick Genomes Elucidate Their Genetic Diversity and Vector Capacities.</title>
        <authorList>
            <consortium name="Tick Genome and Microbiome Consortium (TIGMIC)"/>
            <person name="Jia N."/>
            <person name="Wang J."/>
            <person name="Shi W."/>
            <person name="Du L."/>
            <person name="Sun Y."/>
            <person name="Zhan W."/>
            <person name="Jiang J.F."/>
            <person name="Wang Q."/>
            <person name="Zhang B."/>
            <person name="Ji P."/>
            <person name="Bell-Sakyi L."/>
            <person name="Cui X.M."/>
            <person name="Yuan T.T."/>
            <person name="Jiang B.G."/>
            <person name="Yang W.F."/>
            <person name="Lam T.T."/>
            <person name="Chang Q.C."/>
            <person name="Ding S.J."/>
            <person name="Wang X.J."/>
            <person name="Zhu J.G."/>
            <person name="Ruan X.D."/>
            <person name="Zhao L."/>
            <person name="Wei J.T."/>
            <person name="Ye R.Z."/>
            <person name="Que T.C."/>
            <person name="Du C.H."/>
            <person name="Zhou Y.H."/>
            <person name="Cheng J.X."/>
            <person name="Dai P.F."/>
            <person name="Guo W.B."/>
            <person name="Han X.H."/>
            <person name="Huang E.J."/>
            <person name="Li L.F."/>
            <person name="Wei W."/>
            <person name="Gao Y.C."/>
            <person name="Liu J.Z."/>
            <person name="Shao H.Z."/>
            <person name="Wang X."/>
            <person name="Wang C.C."/>
            <person name="Yang T.C."/>
            <person name="Huo Q.B."/>
            <person name="Li W."/>
            <person name="Chen H.Y."/>
            <person name="Chen S.E."/>
            <person name="Zhou L.G."/>
            <person name="Ni X.B."/>
            <person name="Tian J.H."/>
            <person name="Sheng Y."/>
            <person name="Liu T."/>
            <person name="Pan Y.S."/>
            <person name="Xia L.Y."/>
            <person name="Li J."/>
            <person name="Zhao F."/>
            <person name="Cao W.C."/>
        </authorList>
    </citation>
    <scope>NUCLEOTIDE SEQUENCE [LARGE SCALE GENOMIC DNA]</scope>
    <source>
        <strain evidence="1">HaeL-2018</strain>
    </source>
</reference>
<dbReference type="AlphaFoldDB" id="A0A9J6FI65"/>
<evidence type="ECO:0000313" key="2">
    <source>
        <dbReference type="Proteomes" id="UP000821853"/>
    </source>
</evidence>
<organism evidence="1 2">
    <name type="scientific">Haemaphysalis longicornis</name>
    <name type="common">Bush tick</name>
    <dbReference type="NCBI Taxonomy" id="44386"/>
    <lineage>
        <taxon>Eukaryota</taxon>
        <taxon>Metazoa</taxon>
        <taxon>Ecdysozoa</taxon>
        <taxon>Arthropoda</taxon>
        <taxon>Chelicerata</taxon>
        <taxon>Arachnida</taxon>
        <taxon>Acari</taxon>
        <taxon>Parasitiformes</taxon>
        <taxon>Ixodida</taxon>
        <taxon>Ixodoidea</taxon>
        <taxon>Ixodidae</taxon>
        <taxon>Haemaphysalinae</taxon>
        <taxon>Haemaphysalis</taxon>
    </lineage>
</organism>
<dbReference type="VEuPathDB" id="VectorBase:HLOH_051148"/>
<evidence type="ECO:0000313" key="1">
    <source>
        <dbReference type="EMBL" id="KAH9361588.1"/>
    </source>
</evidence>
<name>A0A9J6FI65_HAELO</name>
<comment type="caution">
    <text evidence="1">The sequence shown here is derived from an EMBL/GenBank/DDBJ whole genome shotgun (WGS) entry which is preliminary data.</text>
</comment>
<keyword evidence="2" id="KW-1185">Reference proteome</keyword>
<gene>
    <name evidence="1" type="ORF">HPB48_001465</name>
</gene>
<protein>
    <submittedName>
        <fullName evidence="1">Uncharacterized protein</fullName>
    </submittedName>
</protein>
<dbReference type="Proteomes" id="UP000821853">
    <property type="component" value="Chromosome 1"/>
</dbReference>
<accession>A0A9J6FI65</accession>